<protein>
    <submittedName>
        <fullName evidence="1">Uncharacterized protein</fullName>
    </submittedName>
</protein>
<evidence type="ECO:0000313" key="1">
    <source>
        <dbReference type="EMBL" id="QPR71115.1"/>
    </source>
</evidence>
<name>A0AB37GPK7_BACLI</name>
<organism evidence="1 2">
    <name type="scientific">Bacillus licheniformis</name>
    <dbReference type="NCBI Taxonomy" id="1402"/>
    <lineage>
        <taxon>Bacteria</taxon>
        <taxon>Bacillati</taxon>
        <taxon>Bacillota</taxon>
        <taxon>Bacilli</taxon>
        <taxon>Bacillales</taxon>
        <taxon>Bacillaceae</taxon>
        <taxon>Bacillus</taxon>
    </lineage>
</organism>
<gene>
    <name evidence="1" type="ORF">I6G80_14820</name>
</gene>
<dbReference type="RefSeq" id="WP_017474444.1">
    <property type="nucleotide sequence ID" value="NZ_CAVNYF010000019.1"/>
</dbReference>
<proteinExistence type="predicted"/>
<evidence type="ECO:0000313" key="2">
    <source>
        <dbReference type="Proteomes" id="UP000595038"/>
    </source>
</evidence>
<sequence>MIAAYPTRIEIKDYSKVGLVKRIREKEAAGWECIQPISKRCKEELLPTVSIVG</sequence>
<dbReference type="EMBL" id="CP065647">
    <property type="protein sequence ID" value="QPR71115.1"/>
    <property type="molecule type" value="Genomic_DNA"/>
</dbReference>
<reference evidence="1 2" key="1">
    <citation type="submission" date="2020-12" db="EMBL/GenBank/DDBJ databases">
        <title>FDA dAtabase for Regulatory Grade micrObial Sequences (FDA-ARGOS): Supporting development and validation of Infectious Disease Dx tests.</title>
        <authorList>
            <person name="Nelson B."/>
            <person name="Plummer A."/>
            <person name="Tallon L."/>
            <person name="Sadzewicz L."/>
            <person name="Zhao X."/>
            <person name="Boylan J."/>
            <person name="Ott S."/>
            <person name="Bowen H."/>
            <person name="Vavikolanu K."/>
            <person name="Mehta A."/>
            <person name="Aluvathingal J."/>
            <person name="Nadendla S."/>
            <person name="Myers T."/>
            <person name="Yan Y."/>
            <person name="Sichtig H."/>
        </authorList>
    </citation>
    <scope>NUCLEOTIDE SEQUENCE [LARGE SCALE GENOMIC DNA]</scope>
    <source>
        <strain evidence="1 2">FDAARGOS_923</strain>
    </source>
</reference>
<accession>A0AB37GPK7</accession>
<dbReference type="AlphaFoldDB" id="A0AB37GPK7"/>
<dbReference type="Proteomes" id="UP000595038">
    <property type="component" value="Chromosome"/>
</dbReference>